<comment type="subcellular location">
    <subcellularLocation>
        <location evidence="1">Membrane</location>
        <topology evidence="1">Multi-pass membrane protein</topology>
    </subcellularLocation>
</comment>
<feature type="transmembrane region" description="Helical" evidence="6">
    <location>
        <begin position="12"/>
        <end position="30"/>
    </location>
</feature>
<dbReference type="InterPro" id="IPR051533">
    <property type="entry name" value="WaaL-like"/>
</dbReference>
<keyword evidence="9" id="KW-1185">Reference proteome</keyword>
<dbReference type="EMBL" id="LDTZ01000016">
    <property type="protein sequence ID" value="KNA91322.1"/>
    <property type="molecule type" value="Genomic_DNA"/>
</dbReference>
<evidence type="ECO:0000313" key="9">
    <source>
        <dbReference type="Proteomes" id="UP000037247"/>
    </source>
</evidence>
<dbReference type="RefSeq" id="WP_049698657.1">
    <property type="nucleotide sequence ID" value="NZ_LDTZ01000016.1"/>
</dbReference>
<dbReference type="InterPro" id="IPR007016">
    <property type="entry name" value="O-antigen_ligase-rel_domated"/>
</dbReference>
<evidence type="ECO:0000259" key="7">
    <source>
        <dbReference type="Pfam" id="PF04932"/>
    </source>
</evidence>
<evidence type="ECO:0000256" key="3">
    <source>
        <dbReference type="ARBA" id="ARBA00022989"/>
    </source>
</evidence>
<feature type="transmembrane region" description="Helical" evidence="6">
    <location>
        <begin position="109"/>
        <end position="129"/>
    </location>
</feature>
<evidence type="ECO:0000313" key="8">
    <source>
        <dbReference type="EMBL" id="KNA91322.1"/>
    </source>
</evidence>
<evidence type="ECO:0000256" key="1">
    <source>
        <dbReference type="ARBA" id="ARBA00004141"/>
    </source>
</evidence>
<feature type="transmembrane region" description="Helical" evidence="6">
    <location>
        <begin position="242"/>
        <end position="270"/>
    </location>
</feature>
<feature type="domain" description="O-antigen ligase-related" evidence="7">
    <location>
        <begin position="244"/>
        <end position="349"/>
    </location>
</feature>
<feature type="transmembrane region" description="Helical" evidence="6">
    <location>
        <begin position="80"/>
        <end position="97"/>
    </location>
</feature>
<keyword evidence="3 6" id="KW-1133">Transmembrane helix</keyword>
<evidence type="ECO:0000256" key="5">
    <source>
        <dbReference type="SAM" id="MobiDB-lite"/>
    </source>
</evidence>
<reference evidence="8 9" key="1">
    <citation type="submission" date="2015-05" db="EMBL/GenBank/DDBJ databases">
        <title>Draft genome sequence of the bacterium Gordonia jacobaea a new member of the Gordonia genus.</title>
        <authorList>
            <person name="Jimenez-Galisteo G."/>
            <person name="Dominguez A."/>
            <person name="Munoz E."/>
            <person name="Vinas M."/>
        </authorList>
    </citation>
    <scope>NUCLEOTIDE SEQUENCE [LARGE SCALE GENOMIC DNA]</scope>
    <source>
        <strain evidence="9">mv1</strain>
    </source>
</reference>
<comment type="caution">
    <text evidence="8">The sequence shown here is derived from an EMBL/GenBank/DDBJ whole genome shotgun (WGS) entry which is preliminary data.</text>
</comment>
<evidence type="ECO:0000256" key="6">
    <source>
        <dbReference type="SAM" id="Phobius"/>
    </source>
</evidence>
<name>A0ABR5IC89_9ACTN</name>
<feature type="transmembrane region" description="Helical" evidence="6">
    <location>
        <begin position="398"/>
        <end position="414"/>
    </location>
</feature>
<dbReference type="PANTHER" id="PTHR37422">
    <property type="entry name" value="TEICHURONIC ACID BIOSYNTHESIS PROTEIN TUAE"/>
    <property type="match status" value="1"/>
</dbReference>
<accession>A0ABR5IC89</accession>
<proteinExistence type="predicted"/>
<feature type="transmembrane region" description="Helical" evidence="6">
    <location>
        <begin position="163"/>
        <end position="183"/>
    </location>
</feature>
<dbReference type="Proteomes" id="UP000037247">
    <property type="component" value="Unassembled WGS sequence"/>
</dbReference>
<evidence type="ECO:0000256" key="2">
    <source>
        <dbReference type="ARBA" id="ARBA00022692"/>
    </source>
</evidence>
<organism evidence="8 9">
    <name type="scientific">Gordonia jacobaea</name>
    <dbReference type="NCBI Taxonomy" id="122202"/>
    <lineage>
        <taxon>Bacteria</taxon>
        <taxon>Bacillati</taxon>
        <taxon>Actinomycetota</taxon>
        <taxon>Actinomycetes</taxon>
        <taxon>Mycobacteriales</taxon>
        <taxon>Gordoniaceae</taxon>
        <taxon>Gordonia</taxon>
    </lineage>
</organism>
<feature type="transmembrane region" description="Helical" evidence="6">
    <location>
        <begin position="364"/>
        <end position="386"/>
    </location>
</feature>
<keyword evidence="2 6" id="KW-0812">Transmembrane</keyword>
<protein>
    <recommendedName>
        <fullName evidence="7">O-antigen ligase-related domain-containing protein</fullName>
    </recommendedName>
</protein>
<feature type="transmembrane region" description="Helical" evidence="6">
    <location>
        <begin position="36"/>
        <end position="53"/>
    </location>
</feature>
<sequence length="472" mass="50699">MWLVESARRSWILGTLLVLSAAVVAFGSLMVGTKPAFLVIVLLLVVVGAYVGLAHPTWFLWAFAAVLGFMPVAHLPGVHVPLTLAFAVAVILATAIHPIEVRSLTTMDWFVIVLIVVSGISMLATYVGFADIAQYVKWFTVTILIVALLRLPRLQLRTFGRVYVVASAACAIVAAGVLVYPGVMKPFKLFGYDPSALRFVYHSGGATQRLAGTYIDPNAAGIGFFVALVMCVVLFDGRARNVLGVILALALLLTLSRAGLFSVIVGVVLMLMFQTMSNRKRLAIVGLGVATFAALAAVPQLRQRVFSSFGSQDEGSSARLDALKEYPSTVAGHWVFGKGWGLAEFIDPETSFTTNYVANAPLLAVYRGGILVGLAFVAMLIYGCYLGYQCLRSRRWEWGFYGGGFIGFSVVALQLDFSTITIPVSTADLSLLIVFLVYTSELARADSRTSTSTAEDGSLGQADVLVGEGRRP</sequence>
<evidence type="ECO:0000256" key="4">
    <source>
        <dbReference type="ARBA" id="ARBA00023136"/>
    </source>
</evidence>
<feature type="transmembrane region" description="Helical" evidence="6">
    <location>
        <begin position="420"/>
        <end position="438"/>
    </location>
</feature>
<dbReference type="Pfam" id="PF04932">
    <property type="entry name" value="Wzy_C"/>
    <property type="match status" value="1"/>
</dbReference>
<keyword evidence="4 6" id="KW-0472">Membrane</keyword>
<gene>
    <name evidence="8" type="ORF">ABW18_08845</name>
</gene>
<feature type="transmembrane region" description="Helical" evidence="6">
    <location>
        <begin position="135"/>
        <end position="151"/>
    </location>
</feature>
<feature type="region of interest" description="Disordered" evidence="5">
    <location>
        <begin position="449"/>
        <end position="472"/>
    </location>
</feature>
<dbReference type="PANTHER" id="PTHR37422:SF13">
    <property type="entry name" value="LIPOPOLYSACCHARIDE BIOSYNTHESIS PROTEIN PA4999-RELATED"/>
    <property type="match status" value="1"/>
</dbReference>